<proteinExistence type="predicted"/>
<accession>A0A6J5ED99</accession>
<feature type="signal peptide" evidence="1">
    <location>
        <begin position="1"/>
        <end position="27"/>
    </location>
</feature>
<name>A0A6J5ED99_9BURK</name>
<reference evidence="2 3" key="1">
    <citation type="submission" date="2020-04" db="EMBL/GenBank/DDBJ databases">
        <authorList>
            <person name="De Canck E."/>
        </authorList>
    </citation>
    <scope>NUCLEOTIDE SEQUENCE [LARGE SCALE GENOMIC DNA]</scope>
    <source>
        <strain evidence="2 3">LMG 29739</strain>
    </source>
</reference>
<organism evidence="2 3">
    <name type="scientific">Paraburkholderia solisilvae</name>
    <dbReference type="NCBI Taxonomy" id="624376"/>
    <lineage>
        <taxon>Bacteria</taxon>
        <taxon>Pseudomonadati</taxon>
        <taxon>Pseudomonadota</taxon>
        <taxon>Betaproteobacteria</taxon>
        <taxon>Burkholderiales</taxon>
        <taxon>Burkholderiaceae</taxon>
        <taxon>Paraburkholderia</taxon>
    </lineage>
</organism>
<keyword evidence="3" id="KW-1185">Reference proteome</keyword>
<sequence length="42" mass="4222">MFKRFVALSLLAAGLIALTGCNTVAGAGTDITNSANAVKRAL</sequence>
<evidence type="ECO:0000313" key="3">
    <source>
        <dbReference type="Proteomes" id="UP000494329"/>
    </source>
</evidence>
<gene>
    <name evidence="2" type="ORF">LMG29739_04371</name>
</gene>
<evidence type="ECO:0000256" key="1">
    <source>
        <dbReference type="SAM" id="SignalP"/>
    </source>
</evidence>
<keyword evidence="1" id="KW-0732">Signal</keyword>
<feature type="chain" id="PRO_5026723738" description="Entericidin B membrane lipoprotein" evidence="1">
    <location>
        <begin position="28"/>
        <end position="42"/>
    </location>
</feature>
<evidence type="ECO:0000313" key="2">
    <source>
        <dbReference type="EMBL" id="CAB3764498.1"/>
    </source>
</evidence>
<dbReference type="EMBL" id="CADIKF010000038">
    <property type="protein sequence ID" value="CAB3764498.1"/>
    <property type="molecule type" value="Genomic_DNA"/>
</dbReference>
<evidence type="ECO:0008006" key="4">
    <source>
        <dbReference type="Google" id="ProtNLM"/>
    </source>
</evidence>
<dbReference type="AlphaFoldDB" id="A0A6J5ED99"/>
<protein>
    <recommendedName>
        <fullName evidence="4">Entericidin B membrane lipoprotein</fullName>
    </recommendedName>
</protein>
<dbReference type="Proteomes" id="UP000494329">
    <property type="component" value="Unassembled WGS sequence"/>
</dbReference>
<dbReference type="PROSITE" id="PS51257">
    <property type="entry name" value="PROKAR_LIPOPROTEIN"/>
    <property type="match status" value="1"/>
</dbReference>